<dbReference type="PANTHER" id="PTHR46880:SF5">
    <property type="entry name" value="DUF4371 DOMAIN-CONTAINING PROTEIN"/>
    <property type="match status" value="1"/>
</dbReference>
<name>A0A8H3KTC2_9GLOM</name>
<evidence type="ECO:0000313" key="1">
    <source>
        <dbReference type="EMBL" id="GES75518.1"/>
    </source>
</evidence>
<reference evidence="1" key="1">
    <citation type="submission" date="2019-10" db="EMBL/GenBank/DDBJ databases">
        <title>Conservation and host-specific expression of non-tandemly repeated heterogenous ribosome RNA gene in arbuscular mycorrhizal fungi.</title>
        <authorList>
            <person name="Maeda T."/>
            <person name="Kobayashi Y."/>
            <person name="Nakagawa T."/>
            <person name="Ezawa T."/>
            <person name="Yamaguchi K."/>
            <person name="Bino T."/>
            <person name="Nishimoto Y."/>
            <person name="Shigenobu S."/>
            <person name="Kawaguchi M."/>
        </authorList>
    </citation>
    <scope>NUCLEOTIDE SEQUENCE</scope>
    <source>
        <strain evidence="1">HR1</strain>
    </source>
</reference>
<dbReference type="SUPFAM" id="SSF53098">
    <property type="entry name" value="Ribonuclease H-like"/>
    <property type="match status" value="1"/>
</dbReference>
<gene>
    <name evidence="1" type="ORF">RCL2_000294800</name>
</gene>
<dbReference type="Proteomes" id="UP000615446">
    <property type="component" value="Unassembled WGS sequence"/>
</dbReference>
<dbReference type="AlphaFoldDB" id="A0A8H3KTC2"/>
<dbReference type="OrthoDB" id="2431784at2759"/>
<accession>A0A8H3KTC2</accession>
<dbReference type="InterPro" id="IPR012337">
    <property type="entry name" value="RNaseH-like_sf"/>
</dbReference>
<sequence length="574" mass="66842">MDKINDYDSSNIDSDLEETHIELPNVNKNQAQKNLNFKKKKARLILKKKTEGSKNFKTSALSEHTLTKDHTDITNLKVARAKLIKVSNNSVDKAQNHVGALMKIIFWMAENDILLNKLSEIVKLCRILEYPQLISASNTITYENNVSGHEMLSAISNSIEETIWKELDKAIAFGIMVDESTDISCEPYLVIYIKYCLHGKIKIHFLKLLQLKSLTNKLMSFASDKASVMLGKSTGVASRIKERNECLFITHCIAHRLALACNTAEKKVDFCKHIEYIIKSTYKHPILKIKQIFEVHWLSWYEAVKNLCLSIEPLMDTLLETMTTTNNNIQRQNFIFLYTEICDWKLLAFLHFLWDILGYLTTLSKIFQQKKIQISNIDPIIELTLRKIQQEFLDYDEDGRLLLGKNLNRFLSNTTAKDNYNIGTHQLTQNENYEADLIVDISSFASAVITEIQERFPDRPLFNSMKIFDHTNWPNGREELIKYGEKELNIYQNFTRRKLVIFLKSGIIYFIPFSSVDCKHRFLKQNLIKTDLRNSLNNETLHFWMMVGFEEKDLSEFNFTRALQIWNSACKRRI</sequence>
<protein>
    <submittedName>
        <fullName evidence="1">Zinc finger protein 862-like</fullName>
    </submittedName>
</protein>
<evidence type="ECO:0000313" key="2">
    <source>
        <dbReference type="Proteomes" id="UP000615446"/>
    </source>
</evidence>
<proteinExistence type="predicted"/>
<comment type="caution">
    <text evidence="1">The sequence shown here is derived from an EMBL/GenBank/DDBJ whole genome shotgun (WGS) entry which is preliminary data.</text>
</comment>
<dbReference type="EMBL" id="BLAL01000016">
    <property type="protein sequence ID" value="GES75518.1"/>
    <property type="molecule type" value="Genomic_DNA"/>
</dbReference>
<organism evidence="1 2">
    <name type="scientific">Rhizophagus clarus</name>
    <dbReference type="NCBI Taxonomy" id="94130"/>
    <lineage>
        <taxon>Eukaryota</taxon>
        <taxon>Fungi</taxon>
        <taxon>Fungi incertae sedis</taxon>
        <taxon>Mucoromycota</taxon>
        <taxon>Glomeromycotina</taxon>
        <taxon>Glomeromycetes</taxon>
        <taxon>Glomerales</taxon>
        <taxon>Glomeraceae</taxon>
        <taxon>Rhizophagus</taxon>
    </lineage>
</organism>
<dbReference type="PANTHER" id="PTHR46880">
    <property type="entry name" value="RAS-ASSOCIATING DOMAIN-CONTAINING PROTEIN"/>
    <property type="match status" value="1"/>
</dbReference>